<gene>
    <name evidence="2" type="ORF">DAETH_34930</name>
</gene>
<keyword evidence="2" id="KW-0614">Plasmid</keyword>
<dbReference type="Gene3D" id="3.10.180.10">
    <property type="entry name" value="2,3-Dihydroxybiphenyl 1,2-Dioxygenase, domain 1"/>
    <property type="match status" value="1"/>
</dbReference>
<dbReference type="InterPro" id="IPR037523">
    <property type="entry name" value="VOC_core"/>
</dbReference>
<dbReference type="PROSITE" id="PS51819">
    <property type="entry name" value="VOC"/>
    <property type="match status" value="1"/>
</dbReference>
<evidence type="ECO:0000313" key="3">
    <source>
        <dbReference type="Proteomes" id="UP001064971"/>
    </source>
</evidence>
<evidence type="ECO:0000313" key="2">
    <source>
        <dbReference type="EMBL" id="BDP43524.1"/>
    </source>
</evidence>
<dbReference type="Pfam" id="PF00903">
    <property type="entry name" value="Glyoxalase"/>
    <property type="match status" value="1"/>
</dbReference>
<proteinExistence type="predicted"/>
<reference evidence="2" key="1">
    <citation type="submission" date="2022-07" db="EMBL/GenBank/DDBJ databases">
        <title>Complete Genome Sequence of the Radioresistant Bacterium Deinococcus aetherius ST0316, Isolated from the Air Dust collected in Lower Stratosphere above Japan.</title>
        <authorList>
            <person name="Satoh K."/>
            <person name="Hagiwara K."/>
            <person name="Katsumata K."/>
            <person name="Kubo A."/>
            <person name="Yokobori S."/>
            <person name="Yamagishi A."/>
            <person name="Oono Y."/>
            <person name="Narumi I."/>
        </authorList>
    </citation>
    <scope>NUCLEOTIDE SEQUENCE</scope>
    <source>
        <strain evidence="2">ST0316</strain>
        <plasmid evidence="2">pDAETH-1</plasmid>
    </source>
</reference>
<dbReference type="SUPFAM" id="SSF54593">
    <property type="entry name" value="Glyoxalase/Bleomycin resistance protein/Dihydroxybiphenyl dioxygenase"/>
    <property type="match status" value="1"/>
</dbReference>
<organism evidence="2 3">
    <name type="scientific">Deinococcus aetherius</name>
    <dbReference type="NCBI Taxonomy" id="200252"/>
    <lineage>
        <taxon>Bacteria</taxon>
        <taxon>Thermotogati</taxon>
        <taxon>Deinococcota</taxon>
        <taxon>Deinococci</taxon>
        <taxon>Deinococcales</taxon>
        <taxon>Deinococcaceae</taxon>
        <taxon>Deinococcus</taxon>
    </lineage>
</organism>
<dbReference type="EMBL" id="AP026561">
    <property type="protein sequence ID" value="BDP43524.1"/>
    <property type="molecule type" value="Genomic_DNA"/>
</dbReference>
<name>A0ABN6RLA3_9DEIO</name>
<dbReference type="CDD" id="cd06587">
    <property type="entry name" value="VOC"/>
    <property type="match status" value="1"/>
</dbReference>
<keyword evidence="3" id="KW-1185">Reference proteome</keyword>
<feature type="domain" description="VOC" evidence="1">
    <location>
        <begin position="3"/>
        <end position="119"/>
    </location>
</feature>
<dbReference type="Proteomes" id="UP001064971">
    <property type="component" value="Plasmid pDAETH-1"/>
</dbReference>
<accession>A0ABN6RLA3</accession>
<geneLocation type="plasmid" evidence="2 3">
    <name>pDAETH-1</name>
</geneLocation>
<evidence type="ECO:0000259" key="1">
    <source>
        <dbReference type="PROSITE" id="PS51819"/>
    </source>
</evidence>
<sequence>MPLLEHVALKALDLGRTQVFYEALGANVSRPAGGQRLFATFDGRTRLIFDQVDFSPDSGALTYLGLELASFDEVDALFTRLATQANIHRDMREEYSHATGPYGFFVLDPDGYVVKVFKYNATEEA</sequence>
<dbReference type="RefSeq" id="WP_264778002.1">
    <property type="nucleotide sequence ID" value="NZ_AP026561.1"/>
</dbReference>
<dbReference type="InterPro" id="IPR029068">
    <property type="entry name" value="Glyas_Bleomycin-R_OHBP_Dase"/>
</dbReference>
<dbReference type="InterPro" id="IPR004360">
    <property type="entry name" value="Glyas_Fos-R_dOase_dom"/>
</dbReference>
<protein>
    <recommendedName>
        <fullName evidence="1">VOC domain-containing protein</fullName>
    </recommendedName>
</protein>